<dbReference type="RefSeq" id="WP_313983452.1">
    <property type="nucleotide sequence ID" value="NZ_JASJOS010000011.1"/>
</dbReference>
<reference evidence="3" key="1">
    <citation type="submission" date="2023-05" db="EMBL/GenBank/DDBJ databases">
        <authorList>
            <person name="Zhang X."/>
        </authorList>
    </citation>
    <scope>NUCLEOTIDE SEQUENCE</scope>
    <source>
        <strain evidence="3">YF14B1</strain>
    </source>
</reference>
<feature type="transmembrane region" description="Helical" evidence="2">
    <location>
        <begin position="111"/>
        <end position="132"/>
    </location>
</feature>
<organism evidence="3 4">
    <name type="scientific">Xanthocytophaga flava</name>
    <dbReference type="NCBI Taxonomy" id="3048013"/>
    <lineage>
        <taxon>Bacteria</taxon>
        <taxon>Pseudomonadati</taxon>
        <taxon>Bacteroidota</taxon>
        <taxon>Cytophagia</taxon>
        <taxon>Cytophagales</taxon>
        <taxon>Rhodocytophagaceae</taxon>
        <taxon>Xanthocytophaga</taxon>
    </lineage>
</organism>
<evidence type="ECO:0000256" key="2">
    <source>
        <dbReference type="SAM" id="Phobius"/>
    </source>
</evidence>
<evidence type="ECO:0000256" key="1">
    <source>
        <dbReference type="SAM" id="MobiDB-lite"/>
    </source>
</evidence>
<proteinExistence type="predicted"/>
<sequence length="182" mass="21004">MDFESLKSNWEKSQGSPKQESELKQMTHINQHPALKKIRVRLILEAGLLVFILFIYRDWFDGAQKPLYINILLGISIFLFILNDVLSYLAIKNPVVSGTIKTSIEKHIVTLRRLSVFSLLASAIYSAFLLSFLTSTIHFTTIKYFMLAGIICTMLILLYASYLQWMKRIRSFSEVLKKFTDA</sequence>
<keyword evidence="2" id="KW-0812">Transmembrane</keyword>
<comment type="caution">
    <text evidence="3">The sequence shown here is derived from an EMBL/GenBank/DDBJ whole genome shotgun (WGS) entry which is preliminary data.</text>
</comment>
<evidence type="ECO:0000313" key="3">
    <source>
        <dbReference type="EMBL" id="MDJ1483506.1"/>
    </source>
</evidence>
<feature type="transmembrane region" description="Helical" evidence="2">
    <location>
        <begin position="38"/>
        <end position="56"/>
    </location>
</feature>
<keyword evidence="2" id="KW-0472">Membrane</keyword>
<feature type="region of interest" description="Disordered" evidence="1">
    <location>
        <begin position="1"/>
        <end position="22"/>
    </location>
</feature>
<protein>
    <submittedName>
        <fullName evidence="3">Uncharacterized protein</fullName>
    </submittedName>
</protein>
<feature type="transmembrane region" description="Helical" evidence="2">
    <location>
        <begin position="144"/>
        <end position="163"/>
    </location>
</feature>
<name>A0AAE3QUG5_9BACT</name>
<gene>
    <name evidence="3" type="ORF">QNI16_23610</name>
</gene>
<feature type="transmembrane region" description="Helical" evidence="2">
    <location>
        <begin position="68"/>
        <end position="91"/>
    </location>
</feature>
<keyword evidence="2" id="KW-1133">Transmembrane helix</keyword>
<accession>A0AAE3QUG5</accession>
<dbReference type="AlphaFoldDB" id="A0AAE3QUG5"/>
<dbReference type="EMBL" id="JASJOS010000011">
    <property type="protein sequence ID" value="MDJ1483506.1"/>
    <property type="molecule type" value="Genomic_DNA"/>
</dbReference>
<evidence type="ECO:0000313" key="4">
    <source>
        <dbReference type="Proteomes" id="UP001241110"/>
    </source>
</evidence>
<dbReference type="Proteomes" id="UP001241110">
    <property type="component" value="Unassembled WGS sequence"/>
</dbReference>
<feature type="compositionally biased region" description="Polar residues" evidence="1">
    <location>
        <begin position="1"/>
        <end position="18"/>
    </location>
</feature>